<reference evidence="51 52" key="5">
    <citation type="journal article" date="2019" name="Nat. Med.">
        <title>A library of human gut bacterial isolates paired with longitudinal multiomics data enables mechanistic microbiome research.</title>
        <authorList>
            <person name="Poyet M."/>
            <person name="Groussin M."/>
            <person name="Gibbons S.M."/>
            <person name="Avila-Pacheco J."/>
            <person name="Jiang X."/>
            <person name="Kearney S.M."/>
            <person name="Perrotta A.R."/>
            <person name="Berdy B."/>
            <person name="Zhao S."/>
            <person name="Lieberman T.D."/>
            <person name="Swanson P.K."/>
            <person name="Smith M."/>
            <person name="Roesemann S."/>
            <person name="Alexander J.E."/>
            <person name="Rich S.A."/>
            <person name="Livny J."/>
            <person name="Vlamakis H."/>
            <person name="Clish C."/>
            <person name="Bullock K."/>
            <person name="Deik A."/>
            <person name="Scott J."/>
            <person name="Pierce K.A."/>
            <person name="Xavier R.J."/>
            <person name="Alm E.J."/>
        </authorList>
    </citation>
    <scope>NUCLEOTIDE SEQUENCE [LARGE SCALE GENOMIC DNA]</scope>
    <source>
        <strain evidence="16 57">BIOML-A11</strain>
        <strain evidence="14 58">BIOML-A19</strain>
        <strain evidence="15 56">BIOML-A21</strain>
        <strain evidence="13 52">BIOML-A27</strain>
        <strain evidence="18 59">BIOML-A3</strain>
        <strain evidence="10 55">BIOML-A36</strain>
        <strain evidence="12 54">BIOML-A37</strain>
        <strain evidence="11 53">BIOML-A38</strain>
        <strain evidence="17 51">BIOML-A6</strain>
    </source>
</reference>
<reference evidence="4 50" key="6">
    <citation type="submission" date="2019-06" db="EMBL/GenBank/DDBJ databases">
        <title>Complete genome sequence of Bacteroides uniformis NBRC 113350.</title>
        <authorList>
            <person name="Miura T."/>
            <person name="Furukawa M."/>
            <person name="Shimamura M."/>
            <person name="Ohyama Y."/>
            <person name="Yamazoe A."/>
            <person name="Kawasaki H."/>
        </authorList>
    </citation>
    <scope>NUCLEOTIDE SEQUENCE [LARGE SCALE GENOMIC DNA]</scope>
    <source>
        <strain evidence="4 50">NBRC 113350</strain>
    </source>
</reference>
<dbReference type="EMBL" id="WCUP01000025">
    <property type="protein sequence ID" value="KAB4101945.1"/>
    <property type="molecule type" value="Genomic_DNA"/>
</dbReference>
<evidence type="ECO:0000313" key="11">
    <source>
        <dbReference type="EMBL" id="KAB4112939.1"/>
    </source>
</evidence>
<evidence type="ECO:0000313" key="30">
    <source>
        <dbReference type="EMBL" id="RGU36980.1"/>
    </source>
</evidence>
<evidence type="ECO:0000313" key="12">
    <source>
        <dbReference type="EMBL" id="KAB4120654.1"/>
    </source>
</evidence>
<gene>
    <name evidence="24" type="ORF">B5G17_07005</name>
    <name evidence="4" type="ORF">Bun01g_25720</name>
    <name evidence="9" type="ORF">CE91St12_27220</name>
    <name evidence="34" type="ORF">DW216_03605</name>
    <name evidence="33" type="ORF">DW758_02425</name>
    <name evidence="32" type="ORF">DW873_00810</name>
    <name evidence="31" type="ORF">DWW14_06315</name>
    <name evidence="30" type="ORF">DWW83_16730</name>
    <name evidence="29" type="ORF">DWX87_04770</name>
    <name evidence="28" type="ORF">DXC07_00920</name>
    <name evidence="27" type="ORF">DXC80_12050</name>
    <name evidence="26" type="ORF">DXC91_04430</name>
    <name evidence="25" type="ORF">DXD90_00650</name>
    <name evidence="5" type="ORF">ERS417307_01468</name>
    <name evidence="8" type="ORF">ERS852462_03777</name>
    <name evidence="6" type="ORF">ERS852510_00525</name>
    <name evidence="7" type="ORF">ERS852554_00623</name>
    <name evidence="17" type="ORF">GAP41_05405</name>
    <name evidence="18" type="ORF">GAP48_08300</name>
    <name evidence="16" type="ORF">GAP55_18035</name>
    <name evidence="15" type="ORF">GAQ34_08470</name>
    <name evidence="14" type="ORF">GAQ44_16385</name>
    <name evidence="13" type="ORF">GAQ59_17280</name>
    <name evidence="10" type="ORF">GAQ70_21300</name>
    <name evidence="11" type="ORF">GAQ72_17080</name>
    <name evidence="12" type="ORF">GAQ75_21035</name>
    <name evidence="19" type="ORF">JQN06_15925</name>
    <name evidence="20" type="ORF">POY73_04560</name>
    <name evidence="22" type="ORF">POZ10_09430</name>
    <name evidence="21" type="ORF">POZ24_10270</name>
    <name evidence="23" type="ORF">RVH16_13935</name>
</gene>
<accession>A0A174N1Z6</accession>
<evidence type="ECO:0000313" key="25">
    <source>
        <dbReference type="EMBL" id="RGI80072.1"/>
    </source>
</evidence>
<dbReference type="Proteomes" id="UP000283601">
    <property type="component" value="Unassembled WGS sequence"/>
</dbReference>
<reference evidence="23" key="10">
    <citation type="submission" date="2023-10" db="EMBL/GenBank/DDBJ databases">
        <title>Genome of Potential pathogenic bacteria in Crohn's disease.</title>
        <authorList>
            <person name="Rodriguez-Palacios A."/>
        </authorList>
    </citation>
    <scope>NUCLEOTIDE SEQUENCE</scope>
    <source>
        <strain evidence="23">CavFT-hAR50</strain>
    </source>
</reference>
<dbReference type="Proteomes" id="UP001181247">
    <property type="component" value="Unassembled WGS sequence"/>
</dbReference>
<dbReference type="SUPFAM" id="SSF52540">
    <property type="entry name" value="P-loop containing nucleoside triphosphate hydrolases"/>
    <property type="match status" value="1"/>
</dbReference>
<evidence type="ECO:0000313" key="4">
    <source>
        <dbReference type="EMBL" id="BBK88202.1"/>
    </source>
</evidence>
<dbReference type="EMBL" id="WCUG01000020">
    <property type="protein sequence ID" value="KAB4167810.1"/>
    <property type="molecule type" value="Genomic_DNA"/>
</dbReference>
<dbReference type="EMBL" id="WCUQ01000017">
    <property type="protein sequence ID" value="KAB4120654.1"/>
    <property type="molecule type" value="Genomic_DNA"/>
</dbReference>
<dbReference type="Proteomes" id="UP000095766">
    <property type="component" value="Unassembled WGS sequence"/>
</dbReference>
<dbReference type="EMBL" id="CZBF01000001">
    <property type="protein sequence ID" value="CUP40528.1"/>
    <property type="molecule type" value="Genomic_DNA"/>
</dbReference>
<evidence type="ECO:0000313" key="24">
    <source>
        <dbReference type="EMBL" id="OUN55457.1"/>
    </source>
</evidence>
<evidence type="ECO:0000313" key="22">
    <source>
        <dbReference type="EMBL" id="MDC1900842.1"/>
    </source>
</evidence>
<evidence type="ECO:0000313" key="19">
    <source>
        <dbReference type="EMBL" id="MBT8727622.1"/>
    </source>
</evidence>
<dbReference type="EMBL" id="WCTM01000002">
    <property type="protein sequence ID" value="KAB4245698.1"/>
    <property type="molecule type" value="Genomic_DNA"/>
</dbReference>
<evidence type="ECO:0000313" key="7">
    <source>
        <dbReference type="EMBL" id="CUP40528.1"/>
    </source>
</evidence>
<dbReference type="Proteomes" id="UP001222603">
    <property type="component" value="Unassembled WGS sequence"/>
</dbReference>
<evidence type="ECO:0000313" key="49">
    <source>
        <dbReference type="Proteomes" id="UP000286114"/>
    </source>
</evidence>
<dbReference type="Proteomes" id="UP000095419">
    <property type="component" value="Unassembled WGS sequence"/>
</dbReference>
<proteinExistence type="predicted"/>
<reference evidence="35 36" key="1">
    <citation type="submission" date="2015-09" db="EMBL/GenBank/DDBJ databases">
        <authorList>
            <consortium name="Pathogen Informatics"/>
        </authorList>
    </citation>
    <scope>NUCLEOTIDE SEQUENCE [LARGE SCALE GENOMIC DNA]</scope>
    <source>
        <strain evidence="5 35">2789STDY5608791</strain>
        <strain evidence="8 36">2789STDY5834847</strain>
        <strain evidence="6 37">2789STDY5834898</strain>
        <strain evidence="7 38">2789STDY5834942</strain>
    </source>
</reference>
<dbReference type="Gene3D" id="3.40.50.300">
    <property type="entry name" value="P-loop containing nucleotide triphosphate hydrolases"/>
    <property type="match status" value="1"/>
</dbReference>
<evidence type="ECO:0000313" key="50">
    <source>
        <dbReference type="Proteomes" id="UP000320533"/>
    </source>
</evidence>
<dbReference type="EMBL" id="JAQNSI010000271">
    <property type="protein sequence ID" value="MDC1900842.1"/>
    <property type="molecule type" value="Genomic_DNA"/>
</dbReference>
<dbReference type="Proteomes" id="UP000487221">
    <property type="component" value="Unassembled WGS sequence"/>
</dbReference>
<evidence type="ECO:0000313" key="28">
    <source>
        <dbReference type="EMBL" id="RGM58757.1"/>
    </source>
</evidence>
<dbReference type="Proteomes" id="UP000283766">
    <property type="component" value="Unassembled WGS sequence"/>
</dbReference>
<dbReference type="Proteomes" id="UP001055048">
    <property type="component" value="Unassembled WGS sequence"/>
</dbReference>
<dbReference type="Proteomes" id="UP001215818">
    <property type="component" value="Unassembled WGS sequence"/>
</dbReference>
<dbReference type="EMBL" id="QRJL01000002">
    <property type="protein sequence ID" value="RHH33282.1"/>
    <property type="molecule type" value="Genomic_DNA"/>
</dbReference>
<evidence type="ECO:0000313" key="51">
    <source>
        <dbReference type="Proteomes" id="UP000431575"/>
    </source>
</evidence>
<evidence type="ECO:0000313" key="41">
    <source>
        <dbReference type="Proteomes" id="UP000260874"/>
    </source>
</evidence>
<evidence type="ECO:0000313" key="5">
    <source>
        <dbReference type="EMBL" id="CUO34755.1"/>
    </source>
</evidence>
<dbReference type="Proteomes" id="UP000263754">
    <property type="component" value="Unassembled WGS sequence"/>
</dbReference>
<dbReference type="Proteomes" id="UP000466952">
    <property type="component" value="Unassembled WGS sequence"/>
</dbReference>
<organism evidence="7 38">
    <name type="scientific">Bacteroides uniformis</name>
    <dbReference type="NCBI Taxonomy" id="820"/>
    <lineage>
        <taxon>Bacteria</taxon>
        <taxon>Pseudomonadati</taxon>
        <taxon>Bacteroidota</taxon>
        <taxon>Bacteroidia</taxon>
        <taxon>Bacteroidales</taxon>
        <taxon>Bacteroidaceae</taxon>
        <taxon>Bacteroides</taxon>
    </lineage>
</organism>
<dbReference type="EMBL" id="QSHA01000001">
    <property type="protein sequence ID" value="RHB77569.1"/>
    <property type="molecule type" value="Genomic_DNA"/>
</dbReference>
<dbReference type="EMBL" id="WCTR01000016">
    <property type="protein sequence ID" value="KAB4209943.1"/>
    <property type="molecule type" value="Genomic_DNA"/>
</dbReference>
<dbReference type="EMBL" id="JAFBJK010000004">
    <property type="protein sequence ID" value="MBT8727622.1"/>
    <property type="molecule type" value="Genomic_DNA"/>
</dbReference>
<dbReference type="Proteomes" id="UP000284022">
    <property type="component" value="Unassembled WGS sequence"/>
</dbReference>
<dbReference type="Proteomes" id="UP000487989">
    <property type="component" value="Unassembled WGS sequence"/>
</dbReference>
<dbReference type="AlphaFoldDB" id="A0A174N1Z6"/>
<evidence type="ECO:0000313" key="55">
    <source>
        <dbReference type="Proteomes" id="UP000441711"/>
    </source>
</evidence>
<evidence type="ECO:0000313" key="31">
    <source>
        <dbReference type="EMBL" id="RGV43567.1"/>
    </source>
</evidence>
<evidence type="ECO:0000313" key="9">
    <source>
        <dbReference type="EMBL" id="GKH14512.1"/>
    </source>
</evidence>
<evidence type="ECO:0000313" key="53">
    <source>
        <dbReference type="Proteomes" id="UP000434462"/>
    </source>
</evidence>
<dbReference type="Proteomes" id="UP000261295">
    <property type="component" value="Unassembled WGS sequence"/>
</dbReference>
<evidence type="ECO:0000256" key="1">
    <source>
        <dbReference type="ARBA" id="ARBA00022741"/>
    </source>
</evidence>
<evidence type="ECO:0000313" key="13">
    <source>
        <dbReference type="EMBL" id="KAB4167810.1"/>
    </source>
</evidence>
<evidence type="ECO:0000259" key="3">
    <source>
        <dbReference type="Pfam" id="PF06414"/>
    </source>
</evidence>
<dbReference type="EMBL" id="WCTY01000033">
    <property type="protein sequence ID" value="KAB4181295.1"/>
    <property type="molecule type" value="Genomic_DNA"/>
</dbReference>
<dbReference type="Proteomes" id="UP001213309">
    <property type="component" value="Unassembled WGS sequence"/>
</dbReference>
<feature type="domain" description="Zeta toxin" evidence="3">
    <location>
        <begin position="3"/>
        <end position="164"/>
    </location>
</feature>
<dbReference type="Pfam" id="PF06414">
    <property type="entry name" value="Zeta_toxin"/>
    <property type="match status" value="1"/>
</dbReference>
<evidence type="ECO:0000313" key="33">
    <source>
        <dbReference type="EMBL" id="RHE25938.1"/>
    </source>
</evidence>
<evidence type="ECO:0000313" key="48">
    <source>
        <dbReference type="Proteomes" id="UP000285343"/>
    </source>
</evidence>
<evidence type="ECO:0000313" key="54">
    <source>
        <dbReference type="Proteomes" id="UP000438773"/>
    </source>
</evidence>
<evidence type="ECO:0000313" key="6">
    <source>
        <dbReference type="EMBL" id="CUO96170.1"/>
    </source>
</evidence>
<dbReference type="EMBL" id="WCUA01000007">
    <property type="protein sequence ID" value="KAB4186022.1"/>
    <property type="molecule type" value="Genomic_DNA"/>
</dbReference>
<evidence type="ECO:0000313" key="10">
    <source>
        <dbReference type="EMBL" id="KAB4101945.1"/>
    </source>
</evidence>
<evidence type="ECO:0000313" key="38">
    <source>
        <dbReference type="Proteomes" id="UP000095788"/>
    </source>
</evidence>
<dbReference type="EMBL" id="CYZF01000004">
    <property type="protein sequence ID" value="CUO34755.1"/>
    <property type="molecule type" value="Genomic_DNA"/>
</dbReference>
<dbReference type="EMBL" id="BQNL01000001">
    <property type="protein sequence ID" value="GKH14512.1"/>
    <property type="molecule type" value="Genomic_DNA"/>
</dbReference>
<dbReference type="EMBL" id="JAQNRK010000003">
    <property type="protein sequence ID" value="MDC1793407.1"/>
    <property type="molecule type" value="Genomic_DNA"/>
</dbReference>
<dbReference type="PANTHER" id="PTHR39206:SF1">
    <property type="entry name" value="SLL8004 PROTEIN"/>
    <property type="match status" value="1"/>
</dbReference>
<dbReference type="EMBL" id="QRVP01000003">
    <property type="protein sequence ID" value="RGS56367.1"/>
    <property type="molecule type" value="Genomic_DNA"/>
</dbReference>
<evidence type="ECO:0000313" key="21">
    <source>
        <dbReference type="EMBL" id="MDC1880412.1"/>
    </source>
</evidence>
<evidence type="ECO:0000313" key="40">
    <source>
        <dbReference type="Proteomes" id="UP000260795"/>
    </source>
</evidence>
<evidence type="ECO:0000256" key="2">
    <source>
        <dbReference type="ARBA" id="ARBA00022840"/>
    </source>
</evidence>
<evidence type="ECO:0000313" key="36">
    <source>
        <dbReference type="Proteomes" id="UP000095614"/>
    </source>
</evidence>
<reference evidence="20 61" key="9">
    <citation type="submission" date="2022-10" db="EMBL/GenBank/DDBJ databases">
        <title>Human gut microbiome strain richness.</title>
        <authorList>
            <person name="Chen-Liaw A."/>
        </authorList>
    </citation>
    <scope>NUCLEOTIDE SEQUENCE</scope>
    <source>
        <strain evidence="22">1001713st1_F9_1001713B170221_170320</strain>
        <strain evidence="21">1001713st2_A4_1001713B170214_170313</strain>
        <strain evidence="20 61">D53st1_B1_D53t1_180928</strain>
    </source>
</reference>
<evidence type="ECO:0000313" key="46">
    <source>
        <dbReference type="Proteomes" id="UP000284022"/>
    </source>
</evidence>
<dbReference type="EMBL" id="QSRK01000017">
    <property type="protein sequence ID" value="RGL12803.1"/>
    <property type="molecule type" value="Genomic_DNA"/>
</dbReference>
<evidence type="ECO:0000313" key="18">
    <source>
        <dbReference type="EMBL" id="KAB4255749.1"/>
    </source>
</evidence>
<dbReference type="RefSeq" id="WP_005829300.1">
    <property type="nucleotide sequence ID" value="NZ_AP019724.1"/>
</dbReference>
<dbReference type="Proteomes" id="UP000260874">
    <property type="component" value="Unassembled WGS sequence"/>
</dbReference>
<evidence type="ECO:0000313" key="57">
    <source>
        <dbReference type="Proteomes" id="UP000466952"/>
    </source>
</evidence>
<dbReference type="Proteomes" id="UP000438773">
    <property type="component" value="Unassembled WGS sequence"/>
</dbReference>
<evidence type="ECO:0000313" key="29">
    <source>
        <dbReference type="EMBL" id="RGS56367.1"/>
    </source>
</evidence>
<evidence type="ECO:0000313" key="17">
    <source>
        <dbReference type="EMBL" id="KAB4245698.1"/>
    </source>
</evidence>
<evidence type="ECO:0000313" key="52">
    <source>
        <dbReference type="Proteomes" id="UP000433928"/>
    </source>
</evidence>
<sequence>MNEKNPTLCIVAGPNGSGKTSTTVQLLHNEWAENSLYINPDNIAQEQYGDWNSPVAVLKAAELATKMRYECLRKRQDFVFETVFSSDEKLAFVEEAKKAGFFIRIFFVCTNNPEINVRRITQRYLNGGHEVPISKIISRYYKSLLNIGKAISLVDRVYVYDNSIENQIPRLLFRTVNGTLFKQYVEEIPQWAQFLIK</sequence>
<dbReference type="Proteomes" id="UP000442334">
    <property type="component" value="Unassembled WGS sequence"/>
</dbReference>
<dbReference type="EMBL" id="QRZC01000006">
    <property type="protein sequence ID" value="RGV43567.1"/>
    <property type="molecule type" value="Genomic_DNA"/>
</dbReference>
<dbReference type="Proteomes" id="UP000433928">
    <property type="component" value="Unassembled WGS sequence"/>
</dbReference>
<dbReference type="KEGG" id="bun:Bun01g_25720"/>
<dbReference type="Proteomes" id="UP000431575">
    <property type="component" value="Unassembled WGS sequence"/>
</dbReference>
<evidence type="ECO:0000313" key="20">
    <source>
        <dbReference type="EMBL" id="MDC1793407.1"/>
    </source>
</evidence>
<evidence type="ECO:0000313" key="61">
    <source>
        <dbReference type="Proteomes" id="UP001215818"/>
    </source>
</evidence>
<dbReference type="Proteomes" id="UP000434462">
    <property type="component" value="Unassembled WGS sequence"/>
</dbReference>
<dbReference type="EMBL" id="QRXV01000019">
    <property type="protein sequence ID" value="RGU36980.1"/>
    <property type="molecule type" value="Genomic_DNA"/>
</dbReference>
<dbReference type="EMBL" id="CZAF01000012">
    <property type="protein sequence ID" value="CUP49054.1"/>
    <property type="molecule type" value="Genomic_DNA"/>
</dbReference>
<evidence type="ECO:0000313" key="37">
    <source>
        <dbReference type="Proteomes" id="UP000095766"/>
    </source>
</evidence>
<reference evidence="24" key="3">
    <citation type="journal article" date="2018" name="BMC Genomics">
        <title>Whole genome sequencing and function prediction of 133 gut anaerobes isolated from chicken caecum in pure cultures.</title>
        <authorList>
            <person name="Medvecky M."/>
            <person name="Cejkova D."/>
            <person name="Polansky O."/>
            <person name="Karasova D."/>
            <person name="Kubasova T."/>
            <person name="Cizek A."/>
            <person name="Rychlik I."/>
        </authorList>
    </citation>
    <scope>NUCLEOTIDE SEQUENCE</scope>
    <source>
        <strain evidence="24">An67</strain>
    </source>
</reference>
<evidence type="ECO:0000313" key="56">
    <source>
        <dbReference type="Proteomes" id="UP000442334"/>
    </source>
</evidence>
<dbReference type="EMBL" id="NFHS01000003">
    <property type="protein sequence ID" value="OUN55457.1"/>
    <property type="molecule type" value="Genomic_DNA"/>
</dbReference>
<evidence type="ECO:0000313" key="16">
    <source>
        <dbReference type="EMBL" id="KAB4209943.1"/>
    </source>
</evidence>
<evidence type="ECO:0000313" key="15">
    <source>
        <dbReference type="EMBL" id="KAB4186022.1"/>
    </source>
</evidence>
<dbReference type="EMBL" id="QSRB01000002">
    <property type="protein sequence ID" value="RGK87811.1"/>
    <property type="molecule type" value="Genomic_DNA"/>
</dbReference>
<evidence type="ECO:0000313" key="8">
    <source>
        <dbReference type="EMBL" id="CUP49054.1"/>
    </source>
</evidence>
<dbReference type="Proteomes" id="UP000095788">
    <property type="component" value="Unassembled WGS sequence"/>
</dbReference>
<dbReference type="Proteomes" id="UP000095614">
    <property type="component" value="Unassembled WGS sequence"/>
</dbReference>
<protein>
    <submittedName>
        <fullName evidence="7">AAA ATPase</fullName>
    </submittedName>
    <submittedName>
        <fullName evidence="10">AAA family ATPase</fullName>
    </submittedName>
    <submittedName>
        <fullName evidence="4">ATPase AAA</fullName>
    </submittedName>
    <submittedName>
        <fullName evidence="19">Zeta toxin family protein</fullName>
    </submittedName>
</protein>
<dbReference type="PANTHER" id="PTHR39206">
    <property type="entry name" value="SLL8004 PROTEIN"/>
    <property type="match status" value="1"/>
</dbReference>
<reference evidence="19 60" key="7">
    <citation type="submission" date="2020-12" db="EMBL/GenBank/DDBJ databases">
        <title>Microorganisms.</title>
        <authorList>
            <person name="Matos J."/>
            <person name="Faleiro L."/>
            <person name="Duarte I."/>
        </authorList>
    </citation>
    <scope>NUCLEOTIDE SEQUENCE [LARGE SCALE GENOMIC DNA]</scope>
    <source>
        <strain evidence="19 60">PtFD3Pch2</strain>
    </source>
</reference>
<reference evidence="9" key="8">
    <citation type="submission" date="2022-01" db="EMBL/GenBank/DDBJ databases">
        <title>Novel bile acid biosynthetic pathways are enriched in the microbiome of centenarians.</title>
        <authorList>
            <person name="Sato Y."/>
            <person name="Atarashi K."/>
            <person name="Plichta R.D."/>
            <person name="Arai Y."/>
            <person name="Sasajima S."/>
            <person name="Kearney M.S."/>
            <person name="Suda W."/>
            <person name="Takeshita K."/>
            <person name="Sasaki T."/>
            <person name="Okamoto S."/>
            <person name="Skelly N.A."/>
            <person name="Okamura Y."/>
            <person name="Vlamakis H."/>
            <person name="Li Y."/>
            <person name="Tanoue T."/>
            <person name="Takei H."/>
            <person name="Nittono H."/>
            <person name="Narushima S."/>
            <person name="Irie J."/>
            <person name="Itoh H."/>
            <person name="Moriya K."/>
            <person name="Sugiura Y."/>
            <person name="Suematsu M."/>
            <person name="Moritoki N."/>
            <person name="Shibata S."/>
            <person name="Littman R.D."/>
            <person name="Fischbach A.M."/>
            <person name="Uwamino Y."/>
            <person name="Inoue T."/>
            <person name="Honda A."/>
            <person name="Hattori M."/>
            <person name="Murai T."/>
            <person name="Xavier J.R."/>
            <person name="Hirose N."/>
            <person name="Honda K."/>
        </authorList>
    </citation>
    <scope>NUCLEOTIDE SEQUENCE</scope>
    <source>
        <strain evidence="9">CE91-St12</strain>
    </source>
</reference>
<evidence type="ECO:0000313" key="14">
    <source>
        <dbReference type="EMBL" id="KAB4181295.1"/>
    </source>
</evidence>
<evidence type="ECO:0000313" key="35">
    <source>
        <dbReference type="Proteomes" id="UP000095419"/>
    </source>
</evidence>
<dbReference type="Proteomes" id="UP000285343">
    <property type="component" value="Unassembled WGS sequence"/>
</dbReference>
<evidence type="ECO:0000313" key="45">
    <source>
        <dbReference type="Proteomes" id="UP000283766"/>
    </source>
</evidence>
<evidence type="ECO:0000313" key="32">
    <source>
        <dbReference type="EMBL" id="RHB77569.1"/>
    </source>
</evidence>
<dbReference type="EMBL" id="CZAO01000002">
    <property type="protein sequence ID" value="CUO96170.1"/>
    <property type="molecule type" value="Genomic_DNA"/>
</dbReference>
<evidence type="ECO:0000313" key="42">
    <source>
        <dbReference type="Proteomes" id="UP000261295"/>
    </source>
</evidence>
<dbReference type="Proteomes" id="UP000260795">
    <property type="component" value="Unassembled WGS sequence"/>
</dbReference>
<dbReference type="EMBL" id="JAQNSG010000008">
    <property type="protein sequence ID" value="MDC1880412.1"/>
    <property type="molecule type" value="Genomic_DNA"/>
</dbReference>
<dbReference type="Proteomes" id="UP001196342">
    <property type="component" value="Unassembled WGS sequence"/>
</dbReference>
<evidence type="ECO:0000313" key="60">
    <source>
        <dbReference type="Proteomes" id="UP001196342"/>
    </source>
</evidence>
<dbReference type="Proteomes" id="UP000196329">
    <property type="component" value="Unassembled WGS sequence"/>
</dbReference>
<dbReference type="GeneID" id="99752110"/>
<evidence type="ECO:0000313" key="58">
    <source>
        <dbReference type="Proteomes" id="UP000487221"/>
    </source>
</evidence>
<evidence type="ECO:0000313" key="47">
    <source>
        <dbReference type="Proteomes" id="UP000285283"/>
    </source>
</evidence>
<dbReference type="InterPro" id="IPR010488">
    <property type="entry name" value="Zeta_toxin_domain"/>
</dbReference>
<dbReference type="EMBL" id="WCUR01000080">
    <property type="protein sequence ID" value="KAB4112939.1"/>
    <property type="molecule type" value="Genomic_DNA"/>
</dbReference>
<evidence type="ECO:0000313" key="27">
    <source>
        <dbReference type="EMBL" id="RGL12803.1"/>
    </source>
</evidence>
<evidence type="ECO:0000313" key="26">
    <source>
        <dbReference type="EMBL" id="RGK87811.1"/>
    </source>
</evidence>
<keyword evidence="60" id="KW-1185">Reference proteome</keyword>
<dbReference type="Proteomes" id="UP000285283">
    <property type="component" value="Unassembled WGS sequence"/>
</dbReference>
<keyword evidence="2" id="KW-0067">ATP-binding</keyword>
<name>A0A174N1Z6_BACUN</name>
<evidence type="ECO:0000313" key="39">
    <source>
        <dbReference type="Proteomes" id="UP000196329"/>
    </source>
</evidence>
<dbReference type="EMBL" id="QSTL01000001">
    <property type="protein sequence ID" value="RGM58757.1"/>
    <property type="molecule type" value="Genomic_DNA"/>
</dbReference>
<dbReference type="EMBL" id="WCTJ01000010">
    <property type="protein sequence ID" value="KAB4255749.1"/>
    <property type="molecule type" value="Genomic_DNA"/>
</dbReference>
<dbReference type="EMBL" id="JAWDEU010000002">
    <property type="protein sequence ID" value="MDU0245804.1"/>
    <property type="molecule type" value="Genomic_DNA"/>
</dbReference>
<dbReference type="GO" id="GO:0005524">
    <property type="term" value="F:ATP binding"/>
    <property type="evidence" value="ECO:0007669"/>
    <property type="project" value="UniProtKB-KW"/>
</dbReference>
<evidence type="ECO:0000313" key="34">
    <source>
        <dbReference type="EMBL" id="RHH33282.1"/>
    </source>
</evidence>
<dbReference type="Proteomes" id="UP000441711">
    <property type="component" value="Unassembled WGS sequence"/>
</dbReference>
<dbReference type="EMBL" id="AP019724">
    <property type="protein sequence ID" value="BBK88202.1"/>
    <property type="molecule type" value="Genomic_DNA"/>
</dbReference>
<reference evidence="39" key="2">
    <citation type="submission" date="2017-04" db="EMBL/GenBank/DDBJ databases">
        <title>Function of individual gut microbiota members based on whole genome sequencing of pure cultures obtained from chicken caecum.</title>
        <authorList>
            <person name="Medvecky M."/>
            <person name="Cejkova D."/>
            <person name="Polansky O."/>
            <person name="Karasova D."/>
            <person name="Kubasova T."/>
            <person name="Cizek A."/>
            <person name="Rychlik I."/>
        </authorList>
    </citation>
    <scope>NUCLEOTIDE SEQUENCE [LARGE SCALE GENOMIC DNA]</scope>
    <source>
        <strain evidence="39">An67</strain>
    </source>
</reference>
<dbReference type="GO" id="GO:0016301">
    <property type="term" value="F:kinase activity"/>
    <property type="evidence" value="ECO:0007669"/>
    <property type="project" value="InterPro"/>
</dbReference>
<keyword evidence="1" id="KW-0547">Nucleotide-binding</keyword>
<reference evidence="40 41" key="4">
    <citation type="submission" date="2018-08" db="EMBL/GenBank/DDBJ databases">
        <title>A genome reference for cultivated species of the human gut microbiota.</title>
        <authorList>
            <person name="Zou Y."/>
            <person name="Xue W."/>
            <person name="Luo G."/>
        </authorList>
    </citation>
    <scope>NUCLEOTIDE SEQUENCE [LARGE SCALE GENOMIC DNA]</scope>
    <source>
        <strain evidence="31 48">AF14-42</strain>
        <strain evidence="30 46">AF17-20</strain>
        <strain evidence="29 47">AF21-53</strain>
        <strain evidence="34 45">AM18-14LB</strain>
        <strain evidence="33 44">AM29-12AC</strain>
        <strain evidence="32 49">AM39-1</strain>
        <strain evidence="28 42">OM07-9</strain>
        <strain evidence="27 40">TF08-13</strain>
        <strain evidence="26 41">TF09-22</strain>
        <strain evidence="25 43">TM10-17</strain>
    </source>
</reference>
<evidence type="ECO:0000313" key="23">
    <source>
        <dbReference type="EMBL" id="MDU0245804.1"/>
    </source>
</evidence>
<dbReference type="OrthoDB" id="9791543at2"/>
<dbReference type="EMBL" id="QSOF01000001">
    <property type="protein sequence ID" value="RGI80072.1"/>
    <property type="molecule type" value="Genomic_DNA"/>
</dbReference>
<evidence type="ECO:0000313" key="43">
    <source>
        <dbReference type="Proteomes" id="UP000263754"/>
    </source>
</evidence>
<dbReference type="InterPro" id="IPR027417">
    <property type="entry name" value="P-loop_NTPase"/>
</dbReference>
<dbReference type="Proteomes" id="UP000320533">
    <property type="component" value="Chromosome"/>
</dbReference>
<dbReference type="Proteomes" id="UP000286114">
    <property type="component" value="Unassembled WGS sequence"/>
</dbReference>
<evidence type="ECO:0000313" key="44">
    <source>
        <dbReference type="Proteomes" id="UP000283601"/>
    </source>
</evidence>
<evidence type="ECO:0000313" key="59">
    <source>
        <dbReference type="Proteomes" id="UP000487989"/>
    </source>
</evidence>
<dbReference type="EMBL" id="QSJZ01000001">
    <property type="protein sequence ID" value="RHE25938.1"/>
    <property type="molecule type" value="Genomic_DNA"/>
</dbReference>